<dbReference type="SUPFAM" id="SSF55166">
    <property type="entry name" value="Hedgehog/DD-peptidase"/>
    <property type="match status" value="1"/>
</dbReference>
<proteinExistence type="predicted"/>
<dbReference type="Gene3D" id="3.30.1380.10">
    <property type="match status" value="1"/>
</dbReference>
<sequence length="138" mass="15306">MNKNNQISKNFTVEEFTYSRKAIENGIDNMPGESQIAAIRLLITQLIQPLRDRLGEPIAITSGYRCPGVNRLVGGVVNSQHTRGEAADCYAACGPERLLEVLIDSGLPFDQAIVYRKKKFLHLSYKEKGNRGQIVISG</sequence>
<evidence type="ECO:0000259" key="1">
    <source>
        <dbReference type="Pfam" id="PF08291"/>
    </source>
</evidence>
<name>A0AB34LEK4_PARDI</name>
<evidence type="ECO:0000313" key="3">
    <source>
        <dbReference type="Proteomes" id="UP000027850"/>
    </source>
</evidence>
<dbReference type="RefSeq" id="WP_036611551.1">
    <property type="nucleotide sequence ID" value="NZ_JNHK01000058.1"/>
</dbReference>
<dbReference type="Proteomes" id="UP000027850">
    <property type="component" value="Unassembled WGS sequence"/>
</dbReference>
<dbReference type="InterPro" id="IPR009045">
    <property type="entry name" value="Zn_M74/Hedgehog-like"/>
</dbReference>
<gene>
    <name evidence="2" type="ORF">M091_4389</name>
</gene>
<reference evidence="2 3" key="1">
    <citation type="submission" date="2014-04" db="EMBL/GenBank/DDBJ databases">
        <authorList>
            <person name="Sears C."/>
            <person name="Carroll K."/>
            <person name="Sack B.R."/>
            <person name="Qadri F."/>
            <person name="Myers L.L."/>
            <person name="Chung G.-T."/>
            <person name="Escheverria P."/>
            <person name="Fraser C.M."/>
            <person name="Sadzewicz L."/>
            <person name="Shefchek K.A."/>
            <person name="Tallon L."/>
            <person name="Das S.P."/>
            <person name="Daugherty S."/>
            <person name="Mongodin E.F."/>
        </authorList>
    </citation>
    <scope>NUCLEOTIDE SEQUENCE [LARGE SCALE GENOMIC DNA]</scope>
    <source>
        <strain evidence="2 3">3776 D15 i</strain>
    </source>
</reference>
<feature type="domain" description="Peptidase M15A C-terminal" evidence="1">
    <location>
        <begin position="9"/>
        <end position="123"/>
    </location>
</feature>
<dbReference type="Pfam" id="PF08291">
    <property type="entry name" value="Peptidase_M15_3"/>
    <property type="match status" value="1"/>
</dbReference>
<dbReference type="AlphaFoldDB" id="A0AB34LEK4"/>
<protein>
    <submittedName>
        <fullName evidence="2">Peptidase M15 family protein</fullName>
    </submittedName>
</protein>
<evidence type="ECO:0000313" key="2">
    <source>
        <dbReference type="EMBL" id="KDS39088.1"/>
    </source>
</evidence>
<dbReference type="EMBL" id="JNHK01000058">
    <property type="protein sequence ID" value="KDS39088.1"/>
    <property type="molecule type" value="Genomic_DNA"/>
</dbReference>
<accession>A0AB34LEK4</accession>
<organism evidence="2 3">
    <name type="scientific">Parabacteroides distasonis str. 3776 D15 i</name>
    <dbReference type="NCBI Taxonomy" id="1339342"/>
    <lineage>
        <taxon>Bacteria</taxon>
        <taxon>Pseudomonadati</taxon>
        <taxon>Bacteroidota</taxon>
        <taxon>Bacteroidia</taxon>
        <taxon>Bacteroidales</taxon>
        <taxon>Tannerellaceae</taxon>
        <taxon>Parabacteroides</taxon>
    </lineage>
</organism>
<dbReference type="InterPro" id="IPR013230">
    <property type="entry name" value="Peptidase_M15A_C"/>
</dbReference>
<comment type="caution">
    <text evidence="2">The sequence shown here is derived from an EMBL/GenBank/DDBJ whole genome shotgun (WGS) entry which is preliminary data.</text>
</comment>